<dbReference type="InterPro" id="IPR036513">
    <property type="entry name" value="STAS_dom_sf"/>
</dbReference>
<dbReference type="Pfam" id="PF11964">
    <property type="entry name" value="SpoIIAA-like"/>
    <property type="match status" value="1"/>
</dbReference>
<organism evidence="1 2">
    <name type="scientific">Aureibacter tunicatorum</name>
    <dbReference type="NCBI Taxonomy" id="866807"/>
    <lineage>
        <taxon>Bacteria</taxon>
        <taxon>Pseudomonadati</taxon>
        <taxon>Bacteroidota</taxon>
        <taxon>Cytophagia</taxon>
        <taxon>Cytophagales</taxon>
        <taxon>Persicobacteraceae</taxon>
        <taxon>Aureibacter</taxon>
    </lineage>
</organism>
<proteinExistence type="predicted"/>
<dbReference type="EMBL" id="JAVDQD010000001">
    <property type="protein sequence ID" value="MDR6237410.1"/>
    <property type="molecule type" value="Genomic_DNA"/>
</dbReference>
<keyword evidence="2" id="KW-1185">Reference proteome</keyword>
<dbReference type="Gene3D" id="3.40.50.10600">
    <property type="entry name" value="SpoIIaa-like domains"/>
    <property type="match status" value="1"/>
</dbReference>
<dbReference type="SUPFAM" id="SSF52091">
    <property type="entry name" value="SpoIIaa-like"/>
    <property type="match status" value="1"/>
</dbReference>
<dbReference type="RefSeq" id="WP_309936874.1">
    <property type="nucleotide sequence ID" value="NZ_AP025305.1"/>
</dbReference>
<gene>
    <name evidence="1" type="ORF">HNQ88_000386</name>
</gene>
<comment type="caution">
    <text evidence="1">The sequence shown here is derived from an EMBL/GenBank/DDBJ whole genome shotgun (WGS) entry which is preliminary data.</text>
</comment>
<dbReference type="Proteomes" id="UP001185092">
    <property type="component" value="Unassembled WGS sequence"/>
</dbReference>
<evidence type="ECO:0008006" key="3">
    <source>
        <dbReference type="Google" id="ProtNLM"/>
    </source>
</evidence>
<protein>
    <recommendedName>
        <fullName evidence="3">SpoIIAA-like protein</fullName>
    </recommendedName>
</protein>
<dbReference type="InterPro" id="IPR021866">
    <property type="entry name" value="SpoIIAA-like"/>
</dbReference>
<evidence type="ECO:0000313" key="1">
    <source>
        <dbReference type="EMBL" id="MDR6237410.1"/>
    </source>
</evidence>
<name>A0AAE3XJ90_9BACT</name>
<dbReference type="InterPro" id="IPR038396">
    <property type="entry name" value="SpoIIAA-like_sf"/>
</dbReference>
<dbReference type="AlphaFoldDB" id="A0AAE3XJ90"/>
<reference evidence="1" key="1">
    <citation type="submission" date="2023-07" db="EMBL/GenBank/DDBJ databases">
        <title>Genomic Encyclopedia of Type Strains, Phase IV (KMG-IV): sequencing the most valuable type-strain genomes for metagenomic binning, comparative biology and taxonomic classification.</title>
        <authorList>
            <person name="Goeker M."/>
        </authorList>
    </citation>
    <scope>NUCLEOTIDE SEQUENCE</scope>
    <source>
        <strain evidence="1">DSM 26174</strain>
    </source>
</reference>
<sequence length="140" mass="16430">MIQLIDDMVTEMQTNEEFVLGFEFTGEFDIKIVEEFVNLVRPKLNASEKTLNLFCKIDQADFSHITLKSFLDNQWIDIIKTFNPENGKKIHRVAVVGNSDFEKKLVEADAFFAKLWNKNIDERYFKINDIDKAWDFVLEA</sequence>
<accession>A0AAE3XJ90</accession>
<evidence type="ECO:0000313" key="2">
    <source>
        <dbReference type="Proteomes" id="UP001185092"/>
    </source>
</evidence>